<dbReference type="EMBL" id="FOMX01000002">
    <property type="protein sequence ID" value="SFD48860.1"/>
    <property type="molecule type" value="Genomic_DNA"/>
</dbReference>
<name>A0A1I1T0P1_9BACT</name>
<dbReference type="STRING" id="54.SAMN02745121_00208"/>
<dbReference type="RefSeq" id="WP_211302568.1">
    <property type="nucleotide sequence ID" value="NZ_NETK01000001.1"/>
</dbReference>
<dbReference type="Proteomes" id="UP000199400">
    <property type="component" value="Unassembled WGS sequence"/>
</dbReference>
<evidence type="ECO:0000313" key="2">
    <source>
        <dbReference type="Proteomes" id="UP000199400"/>
    </source>
</evidence>
<gene>
    <name evidence="1" type="ORF">SAMN02745121_00208</name>
</gene>
<reference evidence="2" key="1">
    <citation type="submission" date="2016-10" db="EMBL/GenBank/DDBJ databases">
        <authorList>
            <person name="Varghese N."/>
            <person name="Submissions S."/>
        </authorList>
    </citation>
    <scope>NUCLEOTIDE SEQUENCE [LARGE SCALE GENOMIC DNA]</scope>
    <source>
        <strain evidence="2">ATCC 25963</strain>
    </source>
</reference>
<accession>A0A1I1T0P1</accession>
<protein>
    <submittedName>
        <fullName evidence="1">Uncharacterized protein</fullName>
    </submittedName>
</protein>
<keyword evidence="2" id="KW-1185">Reference proteome</keyword>
<dbReference type="AlphaFoldDB" id="A0A1I1T0P1"/>
<evidence type="ECO:0000313" key="1">
    <source>
        <dbReference type="EMBL" id="SFD48860.1"/>
    </source>
</evidence>
<sequence length="130" mass="13637">MACPLERAFVGEEALVSLIRDVQPGLVQAYLATDPIEVARELARVEPMRPAALAPVVVELAGFGHLAAALELRVPALARATSPDDLVTLAPAVLAVAADRSAATAMLDELDRADAIRVHPAFTSFDARSA</sequence>
<proteinExistence type="predicted"/>
<organism evidence="1 2">
    <name type="scientific">Nannocystis exedens</name>
    <dbReference type="NCBI Taxonomy" id="54"/>
    <lineage>
        <taxon>Bacteria</taxon>
        <taxon>Pseudomonadati</taxon>
        <taxon>Myxococcota</taxon>
        <taxon>Polyangia</taxon>
        <taxon>Nannocystales</taxon>
        <taxon>Nannocystaceae</taxon>
        <taxon>Nannocystis</taxon>
    </lineage>
</organism>